<evidence type="ECO:0000313" key="2">
    <source>
        <dbReference type="EMBL" id="KAG2558134.1"/>
    </source>
</evidence>
<sequence>MARAMAGSASQRWGCPRRHGGAGGPGPCRAGAERAARGRSREEAYWGVGRRWPRGSGRRARSRWRRRVGQVEAGGAPCRGGGGGASRREGRRVEVQAAGSVGEAEVRRCVRAGRRRRVRGGQAAAAVARVERRRGSASGRKRRRRFEWGRCG</sequence>
<keyword evidence="3" id="KW-1185">Reference proteome</keyword>
<dbReference type="EMBL" id="CM029052">
    <property type="protein sequence ID" value="KAG2558134.1"/>
    <property type="molecule type" value="Genomic_DNA"/>
</dbReference>
<comment type="caution">
    <text evidence="2">The sequence shown here is derived from an EMBL/GenBank/DDBJ whole genome shotgun (WGS) entry which is preliminary data.</text>
</comment>
<evidence type="ECO:0000313" key="3">
    <source>
        <dbReference type="Proteomes" id="UP000823388"/>
    </source>
</evidence>
<name>A0A8T0PIE4_PANVG</name>
<evidence type="ECO:0000256" key="1">
    <source>
        <dbReference type="SAM" id="MobiDB-lite"/>
    </source>
</evidence>
<feature type="region of interest" description="Disordered" evidence="1">
    <location>
        <begin position="1"/>
        <end position="91"/>
    </location>
</feature>
<feature type="region of interest" description="Disordered" evidence="1">
    <location>
        <begin position="129"/>
        <end position="152"/>
    </location>
</feature>
<accession>A0A8T0PIE4</accession>
<feature type="compositionally biased region" description="Basic and acidic residues" evidence="1">
    <location>
        <begin position="31"/>
        <end position="44"/>
    </location>
</feature>
<proteinExistence type="predicted"/>
<dbReference type="Proteomes" id="UP000823388">
    <property type="component" value="Chromosome 8N"/>
</dbReference>
<protein>
    <submittedName>
        <fullName evidence="2">Uncharacterized protein</fullName>
    </submittedName>
</protein>
<organism evidence="2 3">
    <name type="scientific">Panicum virgatum</name>
    <name type="common">Blackwell switchgrass</name>
    <dbReference type="NCBI Taxonomy" id="38727"/>
    <lineage>
        <taxon>Eukaryota</taxon>
        <taxon>Viridiplantae</taxon>
        <taxon>Streptophyta</taxon>
        <taxon>Embryophyta</taxon>
        <taxon>Tracheophyta</taxon>
        <taxon>Spermatophyta</taxon>
        <taxon>Magnoliopsida</taxon>
        <taxon>Liliopsida</taxon>
        <taxon>Poales</taxon>
        <taxon>Poaceae</taxon>
        <taxon>PACMAD clade</taxon>
        <taxon>Panicoideae</taxon>
        <taxon>Panicodae</taxon>
        <taxon>Paniceae</taxon>
        <taxon>Panicinae</taxon>
        <taxon>Panicum</taxon>
        <taxon>Panicum sect. Hiantes</taxon>
    </lineage>
</organism>
<reference evidence="2 3" key="1">
    <citation type="submission" date="2020-05" db="EMBL/GenBank/DDBJ databases">
        <title>WGS assembly of Panicum virgatum.</title>
        <authorList>
            <person name="Lovell J.T."/>
            <person name="Jenkins J."/>
            <person name="Shu S."/>
            <person name="Juenger T.E."/>
            <person name="Schmutz J."/>
        </authorList>
    </citation>
    <scope>NUCLEOTIDE SEQUENCE [LARGE SCALE GENOMIC DNA]</scope>
    <source>
        <strain evidence="3">cv. AP13</strain>
    </source>
</reference>
<gene>
    <name evidence="2" type="ORF">PVAP13_8NG140101</name>
</gene>
<dbReference type="AlphaFoldDB" id="A0A8T0PIE4"/>
<feature type="compositionally biased region" description="Basic residues" evidence="1">
    <location>
        <begin position="51"/>
        <end position="68"/>
    </location>
</feature>